<evidence type="ECO:0000256" key="6">
    <source>
        <dbReference type="ARBA" id="ARBA00022884"/>
    </source>
</evidence>
<sequence length="433" mass="48874">MKNFIEELRWRGMLNDMMPGTEEQLQKEITAAYIGFDPTASSLHIGNLATIMLLKHFQLCGHKPYALIGGATGMVGDPSGKAAERAFLSEETLRHNESCIKKQLEKFLDFDGSENSAEIVNNYDWFKGIGFLEFLREAGKYITVNYMSAKDSVKKRLETGISFTEFSYQLLQGYDFYWLYRHKNVRLQMGGSDQWGNITTGTELIRRKESNNDETSEHRAFALTTPLVTKADGTKFGKSESGNVWLDASMTSPFQFYQFWINCADADCPRLLRVFTLYSKEEIETFEQQHAEAPHLRIMQKALAKDVTIRVHSPYDYDMAIAASEVLYGKGTLETLQGMDEATFTSVFEGVPQTVIARAELENCATVADLLSTVTQNEIYPSKSEARRAIQGNAVGINKTKIADGNAKPYFQLLQNKYLLVSKGKKNHLIVIQ</sequence>
<dbReference type="Gene3D" id="3.40.50.620">
    <property type="entry name" value="HUPs"/>
    <property type="match status" value="1"/>
</dbReference>
<reference evidence="13 14" key="2">
    <citation type="journal article" date="2012" name="Stand. Genomic Sci.">
        <title>Complete genome sequence of the aquatic bacterium Runella slithyformis type strain (LSU 4(T)).</title>
        <authorList>
            <person name="Copeland A."/>
            <person name="Zhang X."/>
            <person name="Misra M."/>
            <person name="Lapidus A."/>
            <person name="Nolan M."/>
            <person name="Lucas S."/>
            <person name="Deshpande S."/>
            <person name="Cheng J.F."/>
            <person name="Tapia R."/>
            <person name="Goodwin L.A."/>
            <person name="Pitluck S."/>
            <person name="Liolios K."/>
            <person name="Pagani I."/>
            <person name="Ivanova N."/>
            <person name="Mikhailova N."/>
            <person name="Pati A."/>
            <person name="Chen A."/>
            <person name="Palaniappan K."/>
            <person name="Land M."/>
            <person name="Hauser L."/>
            <person name="Pan C."/>
            <person name="Jeffries C.D."/>
            <person name="Detter J.C."/>
            <person name="Brambilla E.M."/>
            <person name="Rohde M."/>
            <person name="Djao O.D."/>
            <person name="Goker M."/>
            <person name="Sikorski J."/>
            <person name="Tindall B.J."/>
            <person name="Woyke T."/>
            <person name="Bristow J."/>
            <person name="Eisen J.A."/>
            <person name="Markowitz V."/>
            <person name="Hugenholtz P."/>
            <person name="Kyrpides N.C."/>
            <person name="Klenk H.P."/>
            <person name="Mavromatis K."/>
        </authorList>
    </citation>
    <scope>NUCLEOTIDE SEQUENCE [LARGE SCALE GENOMIC DNA]</scope>
    <source>
        <strain evidence="14">ATCC 29530 / DSM 19594 / LMG 11500 / NCIMB 11436 / LSU 4</strain>
    </source>
</reference>
<dbReference type="EC" id="6.1.1.1" evidence="11"/>
<dbReference type="GO" id="GO:0005829">
    <property type="term" value="C:cytosol"/>
    <property type="evidence" value="ECO:0007669"/>
    <property type="project" value="TreeGrafter"/>
</dbReference>
<evidence type="ECO:0000313" key="13">
    <source>
        <dbReference type="EMBL" id="AEI51877.1"/>
    </source>
</evidence>
<keyword evidence="6" id="KW-0694">RNA-binding</keyword>
<protein>
    <recommendedName>
        <fullName evidence="11">Tyrosine--tRNA ligase</fullName>
        <ecNumber evidence="11">6.1.1.1</ecNumber>
    </recommendedName>
    <alternativeName>
        <fullName evidence="11">Tyrosyl-tRNA synthetase</fullName>
        <shortName evidence="11">TyrRS</shortName>
    </alternativeName>
</protein>
<feature type="binding site" evidence="11">
    <location>
        <position position="168"/>
    </location>
    <ligand>
        <name>L-tyrosine</name>
        <dbReference type="ChEBI" id="CHEBI:58315"/>
    </ligand>
</feature>
<dbReference type="InterPro" id="IPR024088">
    <property type="entry name" value="Tyr-tRNA-ligase_bac-type"/>
</dbReference>
<dbReference type="GO" id="GO:0005524">
    <property type="term" value="F:ATP binding"/>
    <property type="evidence" value="ECO:0007669"/>
    <property type="project" value="UniProtKB-UniRule"/>
</dbReference>
<dbReference type="KEGG" id="rsi:Runsl_5587"/>
<dbReference type="GO" id="GO:0004831">
    <property type="term" value="F:tyrosine-tRNA ligase activity"/>
    <property type="evidence" value="ECO:0007669"/>
    <property type="project" value="UniProtKB-UniRule"/>
</dbReference>
<comment type="subunit">
    <text evidence="11">Homodimer.</text>
</comment>
<dbReference type="HAMAP" id="MF_02006">
    <property type="entry name" value="Tyr_tRNA_synth_type1"/>
    <property type="match status" value="1"/>
</dbReference>
<evidence type="ECO:0000259" key="12">
    <source>
        <dbReference type="Pfam" id="PF22421"/>
    </source>
</evidence>
<evidence type="ECO:0000256" key="2">
    <source>
        <dbReference type="ARBA" id="ARBA00022490"/>
    </source>
</evidence>
<dbReference type="NCBIfam" id="TIGR00234">
    <property type="entry name" value="tyrS"/>
    <property type="match status" value="1"/>
</dbReference>
<feature type="short sequence motif" description="'KMSKS' region" evidence="11">
    <location>
        <begin position="235"/>
        <end position="239"/>
    </location>
</feature>
<comment type="subcellular location">
    <subcellularLocation>
        <location evidence="1 11">Cytoplasm</location>
    </subcellularLocation>
</comment>
<proteinExistence type="inferred from homology"/>
<keyword evidence="4 11" id="KW-0547">Nucleotide-binding</keyword>
<feature type="binding site" evidence="11">
    <location>
        <position position="238"/>
    </location>
    <ligand>
        <name>ATP</name>
        <dbReference type="ChEBI" id="CHEBI:30616"/>
    </ligand>
</feature>
<organism evidence="13 14">
    <name type="scientific">Runella slithyformis (strain ATCC 29530 / DSM 19594 / LMG 11500 / NCIMB 11436 / LSU 4)</name>
    <dbReference type="NCBI Taxonomy" id="761193"/>
    <lineage>
        <taxon>Bacteria</taxon>
        <taxon>Pseudomonadati</taxon>
        <taxon>Bacteroidota</taxon>
        <taxon>Cytophagia</taxon>
        <taxon>Cytophagales</taxon>
        <taxon>Spirosomataceae</taxon>
        <taxon>Runella</taxon>
    </lineage>
</organism>
<feature type="binding site" evidence="11">
    <location>
        <position position="33"/>
    </location>
    <ligand>
        <name>L-tyrosine</name>
        <dbReference type="ChEBI" id="CHEBI:58315"/>
    </ligand>
</feature>
<evidence type="ECO:0000256" key="8">
    <source>
        <dbReference type="ARBA" id="ARBA00023146"/>
    </source>
</evidence>
<dbReference type="CDD" id="cd00805">
    <property type="entry name" value="TyrRS_core"/>
    <property type="match status" value="1"/>
</dbReference>
<evidence type="ECO:0000256" key="10">
    <source>
        <dbReference type="ARBA" id="ARBA00060965"/>
    </source>
</evidence>
<evidence type="ECO:0000256" key="4">
    <source>
        <dbReference type="ARBA" id="ARBA00022741"/>
    </source>
</evidence>
<comment type="catalytic activity">
    <reaction evidence="9 11">
        <text>tRNA(Tyr) + L-tyrosine + ATP = L-tyrosyl-tRNA(Tyr) + AMP + diphosphate + H(+)</text>
        <dbReference type="Rhea" id="RHEA:10220"/>
        <dbReference type="Rhea" id="RHEA-COMP:9706"/>
        <dbReference type="Rhea" id="RHEA-COMP:9707"/>
        <dbReference type="ChEBI" id="CHEBI:15378"/>
        <dbReference type="ChEBI" id="CHEBI:30616"/>
        <dbReference type="ChEBI" id="CHEBI:33019"/>
        <dbReference type="ChEBI" id="CHEBI:58315"/>
        <dbReference type="ChEBI" id="CHEBI:78442"/>
        <dbReference type="ChEBI" id="CHEBI:78536"/>
        <dbReference type="ChEBI" id="CHEBI:456215"/>
        <dbReference type="EC" id="6.1.1.1"/>
    </reaction>
</comment>
<dbReference type="EMBL" id="CP002859">
    <property type="protein sequence ID" value="AEI51877.1"/>
    <property type="molecule type" value="Genomic_DNA"/>
</dbReference>
<evidence type="ECO:0000313" key="14">
    <source>
        <dbReference type="Proteomes" id="UP000000493"/>
    </source>
</evidence>
<dbReference type="FunFam" id="3.40.50.620:FF:000008">
    <property type="entry name" value="Tyrosine--tRNA ligase"/>
    <property type="match status" value="1"/>
</dbReference>
<keyword evidence="2 11" id="KW-0963">Cytoplasm</keyword>
<reference evidence="14" key="1">
    <citation type="submission" date="2011-06" db="EMBL/GenBank/DDBJ databases">
        <title>The complete genome of chromosome of Runella slithyformis DSM 19594.</title>
        <authorList>
            <consortium name="US DOE Joint Genome Institute (JGI-PGF)"/>
            <person name="Lucas S."/>
            <person name="Han J."/>
            <person name="Lapidus A."/>
            <person name="Bruce D."/>
            <person name="Goodwin L."/>
            <person name="Pitluck S."/>
            <person name="Peters L."/>
            <person name="Kyrpides N."/>
            <person name="Mavromatis K."/>
            <person name="Ivanova N."/>
            <person name="Ovchinnikova G."/>
            <person name="Zhang X."/>
            <person name="Misra M."/>
            <person name="Detter J.C."/>
            <person name="Tapia R."/>
            <person name="Han C."/>
            <person name="Land M."/>
            <person name="Hauser L."/>
            <person name="Markowitz V."/>
            <person name="Cheng J.-F."/>
            <person name="Hugenholtz P."/>
            <person name="Woyke T."/>
            <person name="Wu D."/>
            <person name="Tindall B."/>
            <person name="Faehrich R."/>
            <person name="Brambilla E."/>
            <person name="Klenk H.-P."/>
            <person name="Eisen J.A."/>
        </authorList>
    </citation>
    <scope>NUCLEOTIDE SEQUENCE [LARGE SCALE GENOMIC DNA]</scope>
    <source>
        <strain evidence="14">ATCC 29530 / DSM 19594 / LMG 11500 / NCIMB 11436 / LSU 4</strain>
    </source>
</reference>
<keyword evidence="3 11" id="KW-0436">Ligase</keyword>
<dbReference type="Proteomes" id="UP000000493">
    <property type="component" value="Chromosome"/>
</dbReference>
<accession>A0A7U3ZR77</accession>
<dbReference type="PRINTS" id="PR01040">
    <property type="entry name" value="TRNASYNTHTYR"/>
</dbReference>
<dbReference type="Pfam" id="PF22421">
    <property type="entry name" value="SYY_C-terminal"/>
    <property type="match status" value="1"/>
</dbReference>
<evidence type="ECO:0000256" key="11">
    <source>
        <dbReference type="HAMAP-Rule" id="MF_02006"/>
    </source>
</evidence>
<dbReference type="GO" id="GO:0042803">
    <property type="term" value="F:protein homodimerization activity"/>
    <property type="evidence" value="ECO:0007669"/>
    <property type="project" value="UniProtKB-ARBA"/>
</dbReference>
<keyword evidence="8 11" id="KW-0030">Aminoacyl-tRNA synthetase</keyword>
<dbReference type="InterPro" id="IPR002305">
    <property type="entry name" value="aa-tRNA-synth_Ic"/>
</dbReference>
<evidence type="ECO:0000256" key="3">
    <source>
        <dbReference type="ARBA" id="ARBA00022598"/>
    </source>
</evidence>
<dbReference type="InterPro" id="IPR054608">
    <property type="entry name" value="SYY-like_C"/>
</dbReference>
<feature type="binding site" evidence="11">
    <location>
        <position position="172"/>
    </location>
    <ligand>
        <name>L-tyrosine</name>
        <dbReference type="ChEBI" id="CHEBI:58315"/>
    </ligand>
</feature>
<feature type="domain" description="Tyrosine--tRNA ligase SYY-like C-terminal" evidence="12">
    <location>
        <begin position="346"/>
        <end position="431"/>
    </location>
</feature>
<keyword evidence="14" id="KW-1185">Reference proteome</keyword>
<dbReference type="Pfam" id="PF00579">
    <property type="entry name" value="tRNA-synt_1b"/>
    <property type="match status" value="1"/>
</dbReference>
<dbReference type="GO" id="GO:0003723">
    <property type="term" value="F:RNA binding"/>
    <property type="evidence" value="ECO:0007669"/>
    <property type="project" value="UniProtKB-KW"/>
</dbReference>
<dbReference type="AlphaFoldDB" id="A0A7U3ZR77"/>
<evidence type="ECO:0000256" key="1">
    <source>
        <dbReference type="ARBA" id="ARBA00004496"/>
    </source>
</evidence>
<dbReference type="Gene3D" id="3.10.290.10">
    <property type="entry name" value="RNA-binding S4 domain"/>
    <property type="match status" value="1"/>
</dbReference>
<dbReference type="InterPro" id="IPR036986">
    <property type="entry name" value="S4_RNA-bd_sf"/>
</dbReference>
<dbReference type="Gene3D" id="1.10.240.10">
    <property type="entry name" value="Tyrosyl-Transfer RNA Synthetase"/>
    <property type="match status" value="1"/>
</dbReference>
<gene>
    <name evidence="11" type="primary">tyrS</name>
    <name evidence="13" type="ordered locus">Runsl_5587</name>
</gene>
<dbReference type="SUPFAM" id="SSF55174">
    <property type="entry name" value="Alpha-L RNA-binding motif"/>
    <property type="match status" value="1"/>
</dbReference>
<dbReference type="SUPFAM" id="SSF52374">
    <property type="entry name" value="Nucleotidylyl transferase"/>
    <property type="match status" value="1"/>
</dbReference>
<dbReference type="PANTHER" id="PTHR11766">
    <property type="entry name" value="TYROSYL-TRNA SYNTHETASE"/>
    <property type="match status" value="1"/>
</dbReference>
<dbReference type="InterPro" id="IPR024107">
    <property type="entry name" value="Tyr-tRNA-ligase_bac_1"/>
</dbReference>
<dbReference type="InterPro" id="IPR002307">
    <property type="entry name" value="Tyr-tRNA-ligase"/>
</dbReference>
<dbReference type="PANTHER" id="PTHR11766:SF0">
    <property type="entry name" value="TYROSINE--TRNA LIGASE, MITOCHONDRIAL"/>
    <property type="match status" value="1"/>
</dbReference>
<name>A0A7U3ZR77_RUNSL</name>
<feature type="short sequence motif" description="'HIGH' region" evidence="11">
    <location>
        <begin position="38"/>
        <end position="47"/>
    </location>
</feature>
<evidence type="ECO:0000256" key="5">
    <source>
        <dbReference type="ARBA" id="ARBA00022840"/>
    </source>
</evidence>
<dbReference type="GO" id="GO:0006437">
    <property type="term" value="P:tyrosyl-tRNA aminoacylation"/>
    <property type="evidence" value="ECO:0007669"/>
    <property type="project" value="UniProtKB-UniRule"/>
</dbReference>
<evidence type="ECO:0000256" key="9">
    <source>
        <dbReference type="ARBA" id="ARBA00048248"/>
    </source>
</evidence>
<keyword evidence="5 11" id="KW-0067">ATP-binding</keyword>
<dbReference type="InterPro" id="IPR014729">
    <property type="entry name" value="Rossmann-like_a/b/a_fold"/>
</dbReference>
<keyword evidence="7 11" id="KW-0648">Protein biosynthesis</keyword>
<comment type="function">
    <text evidence="11">Catalyzes the attachment of tyrosine to tRNA(Tyr) in a two-step reaction: tyrosine is first activated by ATP to form Tyr-AMP and then transferred to the acceptor end of tRNA(Tyr).</text>
</comment>
<evidence type="ECO:0000256" key="7">
    <source>
        <dbReference type="ARBA" id="ARBA00022917"/>
    </source>
</evidence>
<dbReference type="FunFam" id="1.10.240.10:FF:000001">
    <property type="entry name" value="Tyrosine--tRNA ligase"/>
    <property type="match status" value="1"/>
</dbReference>
<comment type="similarity">
    <text evidence="10 11">Belongs to the class-I aminoacyl-tRNA synthetase family. TyrS type 1 subfamily.</text>
</comment>